<dbReference type="EMBL" id="KZ613846">
    <property type="protein sequence ID" value="PMD57690.1"/>
    <property type="molecule type" value="Genomic_DNA"/>
</dbReference>
<dbReference type="PANTHER" id="PTHR24148">
    <property type="entry name" value="ANKYRIN REPEAT DOMAIN-CONTAINING PROTEIN 39 HOMOLOG-RELATED"/>
    <property type="match status" value="1"/>
</dbReference>
<dbReference type="InterPro" id="IPR010730">
    <property type="entry name" value="HET"/>
</dbReference>
<reference evidence="2 3" key="1">
    <citation type="submission" date="2016-04" db="EMBL/GenBank/DDBJ databases">
        <title>A degradative enzymes factory behind the ericoid mycorrhizal symbiosis.</title>
        <authorList>
            <consortium name="DOE Joint Genome Institute"/>
            <person name="Martino E."/>
            <person name="Morin E."/>
            <person name="Grelet G."/>
            <person name="Kuo A."/>
            <person name="Kohler A."/>
            <person name="Daghino S."/>
            <person name="Barry K."/>
            <person name="Choi C."/>
            <person name="Cichocki N."/>
            <person name="Clum A."/>
            <person name="Copeland A."/>
            <person name="Hainaut M."/>
            <person name="Haridas S."/>
            <person name="Labutti K."/>
            <person name="Lindquist E."/>
            <person name="Lipzen A."/>
            <person name="Khouja H.-R."/>
            <person name="Murat C."/>
            <person name="Ohm R."/>
            <person name="Olson A."/>
            <person name="Spatafora J."/>
            <person name="Veneault-Fourrey C."/>
            <person name="Henrissat B."/>
            <person name="Grigoriev I."/>
            <person name="Martin F."/>
            <person name="Perotto S."/>
        </authorList>
    </citation>
    <scope>NUCLEOTIDE SEQUENCE [LARGE SCALE GENOMIC DNA]</scope>
    <source>
        <strain evidence="2 3">E</strain>
    </source>
</reference>
<feature type="non-terminal residue" evidence="2">
    <location>
        <position position="1"/>
    </location>
</feature>
<evidence type="ECO:0000313" key="2">
    <source>
        <dbReference type="EMBL" id="PMD57690.1"/>
    </source>
</evidence>
<dbReference type="OrthoDB" id="3553147at2759"/>
<dbReference type="AlphaFoldDB" id="A0A2J6T3R9"/>
<dbReference type="Proteomes" id="UP000235371">
    <property type="component" value="Unassembled WGS sequence"/>
</dbReference>
<sequence length="82" mass="9445">SENSFLLWADGICISQDNNEEKGLQVKLMGKIYDSAMNTIIYLGPTYDEINECQCLRLARQEQTPSKAQLCLILNKEWFTRV</sequence>
<dbReference type="RefSeq" id="XP_024734594.1">
    <property type="nucleotide sequence ID" value="XM_024875172.1"/>
</dbReference>
<dbReference type="PANTHER" id="PTHR24148:SF73">
    <property type="entry name" value="HET DOMAIN PROTEIN (AFU_ORTHOLOGUE AFUA_8G01020)"/>
    <property type="match status" value="1"/>
</dbReference>
<protein>
    <recommendedName>
        <fullName evidence="1">Heterokaryon incompatibility domain-containing protein</fullName>
    </recommendedName>
</protein>
<accession>A0A2J6T3R9</accession>
<keyword evidence="3" id="KW-1185">Reference proteome</keyword>
<name>A0A2J6T3R9_9HELO</name>
<gene>
    <name evidence="2" type="ORF">K444DRAFT_533697</name>
</gene>
<evidence type="ECO:0000259" key="1">
    <source>
        <dbReference type="Pfam" id="PF06985"/>
    </source>
</evidence>
<feature type="domain" description="Heterokaryon incompatibility" evidence="1">
    <location>
        <begin position="5"/>
        <end position="63"/>
    </location>
</feature>
<proteinExistence type="predicted"/>
<dbReference type="InterPro" id="IPR052895">
    <property type="entry name" value="HetReg/Transcr_Mod"/>
</dbReference>
<dbReference type="InParanoid" id="A0A2J6T3R9"/>
<organism evidence="2 3">
    <name type="scientific">Hyaloscypha bicolor E</name>
    <dbReference type="NCBI Taxonomy" id="1095630"/>
    <lineage>
        <taxon>Eukaryota</taxon>
        <taxon>Fungi</taxon>
        <taxon>Dikarya</taxon>
        <taxon>Ascomycota</taxon>
        <taxon>Pezizomycotina</taxon>
        <taxon>Leotiomycetes</taxon>
        <taxon>Helotiales</taxon>
        <taxon>Hyaloscyphaceae</taxon>
        <taxon>Hyaloscypha</taxon>
        <taxon>Hyaloscypha bicolor</taxon>
    </lineage>
</organism>
<dbReference type="GeneID" id="36583252"/>
<evidence type="ECO:0000313" key="3">
    <source>
        <dbReference type="Proteomes" id="UP000235371"/>
    </source>
</evidence>
<dbReference type="Pfam" id="PF06985">
    <property type="entry name" value="HET"/>
    <property type="match status" value="1"/>
</dbReference>